<feature type="domain" description="TSCPD" evidence="6">
    <location>
        <begin position="4"/>
        <end position="78"/>
    </location>
</feature>
<evidence type="ECO:0000313" key="7">
    <source>
        <dbReference type="EMBL" id="HIZ40291.1"/>
    </source>
</evidence>
<comment type="catalytic activity">
    <reaction evidence="5">
        <text>a 2'-deoxyribonucleoside 5'-diphosphate + [thioredoxin]-disulfide + H2O = a ribonucleoside 5'-diphosphate + [thioredoxin]-dithiol</text>
        <dbReference type="Rhea" id="RHEA:23252"/>
        <dbReference type="Rhea" id="RHEA-COMP:10698"/>
        <dbReference type="Rhea" id="RHEA-COMP:10700"/>
        <dbReference type="ChEBI" id="CHEBI:15377"/>
        <dbReference type="ChEBI" id="CHEBI:29950"/>
        <dbReference type="ChEBI" id="CHEBI:50058"/>
        <dbReference type="ChEBI" id="CHEBI:57930"/>
        <dbReference type="ChEBI" id="CHEBI:73316"/>
        <dbReference type="EC" id="1.17.4.1"/>
    </reaction>
</comment>
<comment type="similarity">
    <text evidence="1">Belongs to the ribonucleoside diphosphate reductase class-2 family.</text>
</comment>
<comment type="caution">
    <text evidence="7">The sequence shown here is derived from an EMBL/GenBank/DDBJ whole genome shotgun (WGS) entry which is preliminary data.</text>
</comment>
<keyword evidence="4" id="KW-0547">Nucleotide-binding</keyword>
<dbReference type="InterPro" id="IPR024434">
    <property type="entry name" value="TSCPD_dom"/>
</dbReference>
<proteinExistence type="inferred from homology"/>
<evidence type="ECO:0000256" key="2">
    <source>
        <dbReference type="ARBA" id="ARBA00012274"/>
    </source>
</evidence>
<dbReference type="AlphaFoldDB" id="A0A9D2EMX6"/>
<name>A0A9D2EMX6_9FIRM</name>
<accession>A0A9D2EMX6</accession>
<dbReference type="Proteomes" id="UP000824049">
    <property type="component" value="Unassembled WGS sequence"/>
</dbReference>
<keyword evidence="3" id="KW-0237">DNA synthesis</keyword>
<evidence type="ECO:0000313" key="8">
    <source>
        <dbReference type="Proteomes" id="UP000824049"/>
    </source>
</evidence>
<dbReference type="NCBIfam" id="TIGR03905">
    <property type="entry name" value="TIGR03905_4_Cys"/>
    <property type="match status" value="1"/>
</dbReference>
<dbReference type="InterPro" id="IPR023806">
    <property type="entry name" value="CHP03905"/>
</dbReference>
<dbReference type="GO" id="GO:0004748">
    <property type="term" value="F:ribonucleoside-diphosphate reductase activity, thioredoxin disulfide as acceptor"/>
    <property type="evidence" value="ECO:0007669"/>
    <property type="project" value="UniProtKB-EC"/>
</dbReference>
<evidence type="ECO:0000256" key="5">
    <source>
        <dbReference type="ARBA" id="ARBA00047754"/>
    </source>
</evidence>
<evidence type="ECO:0000256" key="4">
    <source>
        <dbReference type="ARBA" id="ARBA00022741"/>
    </source>
</evidence>
<evidence type="ECO:0000259" key="6">
    <source>
        <dbReference type="Pfam" id="PF12637"/>
    </source>
</evidence>
<dbReference type="EC" id="1.17.4.1" evidence="2"/>
<dbReference type="Pfam" id="PF12637">
    <property type="entry name" value="TSCPD"/>
    <property type="match status" value="1"/>
</dbReference>
<reference evidence="7" key="1">
    <citation type="journal article" date="2021" name="PeerJ">
        <title>Extensive microbial diversity within the chicken gut microbiome revealed by metagenomics and culture.</title>
        <authorList>
            <person name="Gilroy R."/>
            <person name="Ravi A."/>
            <person name="Getino M."/>
            <person name="Pursley I."/>
            <person name="Horton D.L."/>
            <person name="Alikhan N.F."/>
            <person name="Baker D."/>
            <person name="Gharbi K."/>
            <person name="Hall N."/>
            <person name="Watson M."/>
            <person name="Adriaenssens E.M."/>
            <person name="Foster-Nyarko E."/>
            <person name="Jarju S."/>
            <person name="Secka A."/>
            <person name="Antonio M."/>
            <person name="Oren A."/>
            <person name="Chaudhuri R.R."/>
            <person name="La Ragione R."/>
            <person name="Hildebrand F."/>
            <person name="Pallen M.J."/>
        </authorList>
    </citation>
    <scope>NUCLEOTIDE SEQUENCE</scope>
    <source>
        <strain evidence="7">CHK179-28034</strain>
    </source>
</reference>
<sequence>MYSYKTRGTCSREIQFDVDNDIIKEVHFVGGCMGNTTGISALVKGRNIDEVINTLKGIDCGGRGTSCPDQLALALTAYKQQVQ</sequence>
<dbReference type="GO" id="GO:0000166">
    <property type="term" value="F:nucleotide binding"/>
    <property type="evidence" value="ECO:0007669"/>
    <property type="project" value="UniProtKB-KW"/>
</dbReference>
<evidence type="ECO:0000256" key="1">
    <source>
        <dbReference type="ARBA" id="ARBA00007405"/>
    </source>
</evidence>
<dbReference type="EMBL" id="DXBR01000094">
    <property type="protein sequence ID" value="HIZ40291.1"/>
    <property type="molecule type" value="Genomic_DNA"/>
</dbReference>
<reference evidence="7" key="2">
    <citation type="submission" date="2021-04" db="EMBL/GenBank/DDBJ databases">
        <authorList>
            <person name="Gilroy R."/>
        </authorList>
    </citation>
    <scope>NUCLEOTIDE SEQUENCE</scope>
    <source>
        <strain evidence="7">CHK179-28034</strain>
    </source>
</reference>
<organism evidence="7 8">
    <name type="scientific">Candidatus Anaerobutyricum stercoris</name>
    <dbReference type="NCBI Taxonomy" id="2838457"/>
    <lineage>
        <taxon>Bacteria</taxon>
        <taxon>Bacillati</taxon>
        <taxon>Bacillota</taxon>
        <taxon>Clostridia</taxon>
        <taxon>Lachnospirales</taxon>
        <taxon>Lachnospiraceae</taxon>
        <taxon>Anaerobutyricum</taxon>
    </lineage>
</organism>
<dbReference type="GO" id="GO:0071897">
    <property type="term" value="P:DNA biosynthetic process"/>
    <property type="evidence" value="ECO:0007669"/>
    <property type="project" value="UniProtKB-KW"/>
</dbReference>
<evidence type="ECO:0000256" key="3">
    <source>
        <dbReference type="ARBA" id="ARBA00022634"/>
    </source>
</evidence>
<protein>
    <recommendedName>
        <fullName evidence="2">ribonucleoside-diphosphate reductase</fullName>
        <ecNumber evidence="2">1.17.4.1</ecNumber>
    </recommendedName>
</protein>
<gene>
    <name evidence="7" type="ORF">H9968_10320</name>
</gene>